<dbReference type="OMA" id="AWKFSHH"/>
<dbReference type="GO" id="GO:0010089">
    <property type="term" value="P:xylem development"/>
    <property type="evidence" value="ECO:0007669"/>
    <property type="project" value="InterPro"/>
</dbReference>
<dbReference type="Proteomes" id="UP000316621">
    <property type="component" value="Chromosome 2"/>
</dbReference>
<keyword evidence="3" id="KW-1185">Reference proteome</keyword>
<evidence type="ECO:0000313" key="3">
    <source>
        <dbReference type="Proteomes" id="UP000316621"/>
    </source>
</evidence>
<organism evidence="2 3">
    <name type="scientific">Papaver somniferum</name>
    <name type="common">Opium poppy</name>
    <dbReference type="NCBI Taxonomy" id="3469"/>
    <lineage>
        <taxon>Eukaryota</taxon>
        <taxon>Viridiplantae</taxon>
        <taxon>Streptophyta</taxon>
        <taxon>Embryophyta</taxon>
        <taxon>Tracheophyta</taxon>
        <taxon>Spermatophyta</taxon>
        <taxon>Magnoliopsida</taxon>
        <taxon>Ranunculales</taxon>
        <taxon>Papaveraceae</taxon>
        <taxon>Papaveroideae</taxon>
        <taxon>Papaver</taxon>
    </lineage>
</organism>
<name>A0A4Y7IQ71_PAPSO</name>
<proteinExistence type="predicted"/>
<feature type="region of interest" description="Disordered" evidence="1">
    <location>
        <begin position="1"/>
        <end position="31"/>
    </location>
</feature>
<dbReference type="EMBL" id="CM010716">
    <property type="protein sequence ID" value="RZC50817.1"/>
    <property type="molecule type" value="Genomic_DNA"/>
</dbReference>
<reference evidence="2 3" key="1">
    <citation type="journal article" date="2018" name="Science">
        <title>The opium poppy genome and morphinan production.</title>
        <authorList>
            <person name="Guo L."/>
            <person name="Winzer T."/>
            <person name="Yang X."/>
            <person name="Li Y."/>
            <person name="Ning Z."/>
            <person name="He Z."/>
            <person name="Teodor R."/>
            <person name="Lu Y."/>
            <person name="Bowser T.A."/>
            <person name="Graham I.A."/>
            <person name="Ye K."/>
        </authorList>
    </citation>
    <scope>NUCLEOTIDE SEQUENCE [LARGE SCALE GENOMIC DNA]</scope>
    <source>
        <strain evidence="3">cv. HN1</strain>
        <tissue evidence="2">Leaves</tissue>
    </source>
</reference>
<dbReference type="Gramene" id="RZC50817">
    <property type="protein sequence ID" value="RZC50817"/>
    <property type="gene ID" value="C5167_019236"/>
</dbReference>
<dbReference type="OrthoDB" id="779856at2759"/>
<feature type="compositionally biased region" description="Low complexity" evidence="1">
    <location>
        <begin position="14"/>
        <end position="23"/>
    </location>
</feature>
<feature type="region of interest" description="Disordered" evidence="1">
    <location>
        <begin position="102"/>
        <end position="133"/>
    </location>
</feature>
<dbReference type="InterPro" id="IPR039280">
    <property type="entry name" value="VUP"/>
</dbReference>
<dbReference type="PANTHER" id="PTHR33974">
    <property type="entry name" value="VASCULAR-RELATED UNKNOWN PROTEIN 1-RELATED"/>
    <property type="match status" value="1"/>
</dbReference>
<feature type="compositionally biased region" description="Polar residues" evidence="1">
    <location>
        <begin position="116"/>
        <end position="127"/>
    </location>
</feature>
<dbReference type="AlphaFoldDB" id="A0A4Y7IQ71"/>
<accession>A0A4Y7IQ71</accession>
<evidence type="ECO:0000313" key="2">
    <source>
        <dbReference type="EMBL" id="RZC50817.1"/>
    </source>
</evidence>
<dbReference type="PANTHER" id="PTHR33974:SF2">
    <property type="entry name" value="VASCULAR-RELATED UNKNOWN PROTEIN 1"/>
    <property type="match status" value="1"/>
</dbReference>
<evidence type="ECO:0000256" key="1">
    <source>
        <dbReference type="SAM" id="MobiDB-lite"/>
    </source>
</evidence>
<protein>
    <submittedName>
        <fullName evidence="2">Uncharacterized protein</fullName>
    </submittedName>
</protein>
<sequence>MENSINSFTKKKTQYSNSYSSQQHSEEEEESGWTGYFEDYSNCSSITSSDFGSSSMISDAASCAAWKKKNQAHLVNNMTDDVRLVLEKSCKNLNIFNTNTNKKKRRSRVVDDSLEDTASSPVNSPKVSETRELDVMSSPAKNVYESNIEISQGKRRLLSDHCFDMQFKDENRSAIGNECTELRKRGFCLVPMSMLVNYVAGQN</sequence>
<gene>
    <name evidence="2" type="ORF">C5167_019236</name>
</gene>